<organism evidence="2 3">
    <name type="scientific">Nocardiopsis codii</name>
    <dbReference type="NCBI Taxonomy" id="3065942"/>
    <lineage>
        <taxon>Bacteria</taxon>
        <taxon>Bacillati</taxon>
        <taxon>Actinomycetota</taxon>
        <taxon>Actinomycetes</taxon>
        <taxon>Streptosporangiales</taxon>
        <taxon>Nocardiopsidaceae</taxon>
        <taxon>Nocardiopsis</taxon>
    </lineage>
</organism>
<protein>
    <recommendedName>
        <fullName evidence="4">Integral membrane protein</fullName>
    </recommendedName>
</protein>
<dbReference type="Proteomes" id="UP001356095">
    <property type="component" value="Unassembled WGS sequence"/>
</dbReference>
<keyword evidence="1" id="KW-1133">Transmembrane helix</keyword>
<evidence type="ECO:0008006" key="4">
    <source>
        <dbReference type="Google" id="ProtNLM"/>
    </source>
</evidence>
<feature type="transmembrane region" description="Helical" evidence="1">
    <location>
        <begin position="391"/>
        <end position="410"/>
    </location>
</feature>
<keyword evidence="1" id="KW-0812">Transmembrane</keyword>
<feature type="transmembrane region" description="Helical" evidence="1">
    <location>
        <begin position="305"/>
        <end position="327"/>
    </location>
</feature>
<feature type="transmembrane region" description="Helical" evidence="1">
    <location>
        <begin position="277"/>
        <end position="298"/>
    </location>
</feature>
<feature type="transmembrane region" description="Helical" evidence="1">
    <location>
        <begin position="422"/>
        <end position="438"/>
    </location>
</feature>
<feature type="transmembrane region" description="Helical" evidence="1">
    <location>
        <begin position="96"/>
        <end position="115"/>
    </location>
</feature>
<evidence type="ECO:0000313" key="3">
    <source>
        <dbReference type="Proteomes" id="UP001356095"/>
    </source>
</evidence>
<proteinExistence type="predicted"/>
<dbReference type="RefSeq" id="WP_330091227.1">
    <property type="nucleotide sequence ID" value="NZ_JAUZMY010000007.1"/>
</dbReference>
<reference evidence="2 3" key="1">
    <citation type="submission" date="2023-08" db="EMBL/GenBank/DDBJ databases">
        <authorList>
            <person name="Girao M."/>
            <person name="Carvalho M.F."/>
        </authorList>
    </citation>
    <scope>NUCLEOTIDE SEQUENCE [LARGE SCALE GENOMIC DNA]</scope>
    <source>
        <strain evidence="2 3">CT-R113</strain>
    </source>
</reference>
<name>A0ABU7K5A6_9ACTN</name>
<comment type="caution">
    <text evidence="2">The sequence shown here is derived from an EMBL/GenBank/DDBJ whole genome shotgun (WGS) entry which is preliminary data.</text>
</comment>
<gene>
    <name evidence="2" type="ORF">Q8791_09385</name>
</gene>
<accession>A0ABU7K5A6</accession>
<evidence type="ECO:0000256" key="1">
    <source>
        <dbReference type="SAM" id="Phobius"/>
    </source>
</evidence>
<feature type="transmembrane region" description="Helical" evidence="1">
    <location>
        <begin position="190"/>
        <end position="212"/>
    </location>
</feature>
<sequence>MTQPELHRNDRKTTGPPRSGLRADLCAVALAGLLFAAAAVVGTWIERTHGVLHVAWPPLYASWLPHTGPGTVPALALAAAVAACGPAVARALPWPALVGAAWAASTLWTAALALVDGWRRGIADRLLSPHEYLSSVDRFEDAGAAVRTFTRHILVGQPDNWPTHVAGHPPGAVLTFVALDRVGLGGGEWAGLWCILVGGSAAAAVLVAMRALGAEASARRAAPFLVLLPAAVWTGVSADGYFAAVTAWGLALLAVGAAPGARAPRTAALAAGLLLGWAVYLSYGLVLAAIPAVAVLLCARNARPLPYALAGAMIVAAAFTAAGFLWWEGYHLLVERYYQGVAAVRPYAYWVWANLAVACLAVGPATVAGLRRAPSPLPGAAGGLRRAPSRETATTALLAAAALGAITVATLSGMSKGETERIWLPFVLWLVPAVALLPERHHRGWLAAQGATALLVNHLLLTGW</sequence>
<feature type="transmembrane region" description="Helical" evidence="1">
    <location>
        <begin position="21"/>
        <end position="45"/>
    </location>
</feature>
<evidence type="ECO:0000313" key="2">
    <source>
        <dbReference type="EMBL" id="MEE2037431.1"/>
    </source>
</evidence>
<feature type="transmembrane region" description="Helical" evidence="1">
    <location>
        <begin position="224"/>
        <end position="257"/>
    </location>
</feature>
<keyword evidence="3" id="KW-1185">Reference proteome</keyword>
<keyword evidence="1" id="KW-0472">Membrane</keyword>
<dbReference type="EMBL" id="JAUZMY010000007">
    <property type="protein sequence ID" value="MEE2037431.1"/>
    <property type="molecule type" value="Genomic_DNA"/>
</dbReference>
<feature type="transmembrane region" description="Helical" evidence="1">
    <location>
        <begin position="347"/>
        <end position="370"/>
    </location>
</feature>
<feature type="transmembrane region" description="Helical" evidence="1">
    <location>
        <begin position="70"/>
        <end position="89"/>
    </location>
</feature>